<accession>A0ABS3DEP4</accession>
<evidence type="ECO:0000256" key="1">
    <source>
        <dbReference type="SAM" id="MobiDB-lite"/>
    </source>
</evidence>
<organism evidence="3 4">
    <name type="scientific">Corallococcus macrosporus</name>
    <dbReference type="NCBI Taxonomy" id="35"/>
    <lineage>
        <taxon>Bacteria</taxon>
        <taxon>Pseudomonadati</taxon>
        <taxon>Myxococcota</taxon>
        <taxon>Myxococcia</taxon>
        <taxon>Myxococcales</taxon>
        <taxon>Cystobacterineae</taxon>
        <taxon>Myxococcaceae</taxon>
        <taxon>Corallococcus</taxon>
    </lineage>
</organism>
<reference evidence="3 4" key="1">
    <citation type="submission" date="2021-02" db="EMBL/GenBank/DDBJ databases">
        <title>De Novo genome assembly of isolated myxobacteria.</title>
        <authorList>
            <person name="Stevens D.C."/>
        </authorList>
    </citation>
    <scope>NUCLEOTIDE SEQUENCE [LARGE SCALE GENOMIC DNA]</scope>
    <source>
        <strain evidence="3 4">ATCC 29039</strain>
    </source>
</reference>
<evidence type="ECO:0000259" key="2">
    <source>
        <dbReference type="Pfam" id="PF01609"/>
    </source>
</evidence>
<dbReference type="EMBL" id="JAFIMU010000007">
    <property type="protein sequence ID" value="MBN8229471.1"/>
    <property type="molecule type" value="Genomic_DNA"/>
</dbReference>
<protein>
    <submittedName>
        <fullName evidence="3">Transposase</fullName>
    </submittedName>
</protein>
<sequence length="177" mass="18760">MCRPSAPGRLGRKGGRRNALGRFRGGFSTKVHAVTTTGGKPLHIEVTPGQQHESTIAEELLVHAEGDAFIADTGYDAERIRTNAEKAGMTPVIHPTPAESSRLRWTAPSIGCATGCSASSTTSSAFALRLPATTRRRPATSPSSTSHPCFSGCVNQGQPLVFSKPYSPTTPTIHYDD</sequence>
<comment type="caution">
    <text evidence="3">The sequence shown here is derived from an EMBL/GenBank/DDBJ whole genome shotgun (WGS) entry which is preliminary data.</text>
</comment>
<evidence type="ECO:0000313" key="3">
    <source>
        <dbReference type="EMBL" id="MBN8229471.1"/>
    </source>
</evidence>
<evidence type="ECO:0000313" key="4">
    <source>
        <dbReference type="Proteomes" id="UP000664052"/>
    </source>
</evidence>
<keyword evidence="4" id="KW-1185">Reference proteome</keyword>
<dbReference type="Pfam" id="PF01609">
    <property type="entry name" value="DDE_Tnp_1"/>
    <property type="match status" value="1"/>
</dbReference>
<feature type="domain" description="Transposase IS4-like" evidence="2">
    <location>
        <begin position="21"/>
        <end position="95"/>
    </location>
</feature>
<dbReference type="InterPro" id="IPR002559">
    <property type="entry name" value="Transposase_11"/>
</dbReference>
<name>A0ABS3DEP4_9BACT</name>
<dbReference type="Proteomes" id="UP000664052">
    <property type="component" value="Unassembled WGS sequence"/>
</dbReference>
<feature type="region of interest" description="Disordered" evidence="1">
    <location>
        <begin position="1"/>
        <end position="22"/>
    </location>
</feature>
<gene>
    <name evidence="3" type="ORF">JYK02_18325</name>
</gene>
<proteinExistence type="predicted"/>